<dbReference type="AlphaFoldDB" id="A0A4Y1WXI6"/>
<gene>
    <name evidence="2" type="ORF">A5CPEGH6_03290</name>
</gene>
<reference evidence="3" key="1">
    <citation type="submission" date="2019-06" db="EMBL/GenBank/DDBJ databases">
        <title>Alistipes onderdonkii subsp. vulgaris subsp. nov., Alistipes dispar sp. nov. and Alistipes communis sp. nov., isolated from human faeces, and creation of Alistipes onderdonkii subsp. onderdonkii subsp. nov.</title>
        <authorList>
            <person name="Sakamoto M."/>
            <person name="Ikeyama N."/>
            <person name="Ogata Y."/>
            <person name="Suda W."/>
            <person name="Iino T."/>
            <person name="Hattori M."/>
            <person name="Ohkuma M."/>
        </authorList>
    </citation>
    <scope>NUCLEOTIDE SEQUENCE [LARGE SCALE GENOMIC DNA]</scope>
    <source>
        <strain evidence="3">5CPEGH6</strain>
    </source>
</reference>
<evidence type="ECO:0000313" key="3">
    <source>
        <dbReference type="Proteomes" id="UP000319374"/>
    </source>
</evidence>
<organism evidence="2 3">
    <name type="scientific">Alistipes dispar</name>
    <dbReference type="NCBI Taxonomy" id="2585119"/>
    <lineage>
        <taxon>Bacteria</taxon>
        <taxon>Pseudomonadati</taxon>
        <taxon>Bacteroidota</taxon>
        <taxon>Bacteroidia</taxon>
        <taxon>Bacteroidales</taxon>
        <taxon>Rikenellaceae</taxon>
        <taxon>Alistipes</taxon>
    </lineage>
</organism>
<sequence length="139" mass="16017">MAQENKATDYFKQTIQSYLQRRAQEDELFAPRYANPKKNIDDCITFILNYVKQSGCNGFADDEIYSLAMHYYDEDDIDIGKPLTNCKVVVNHTIVLTEEEKAEARRQAMQKATDEAYRKITQGKNKTKKAETATQSSLF</sequence>
<feature type="region of interest" description="Disordered" evidence="1">
    <location>
        <begin position="119"/>
        <end position="139"/>
    </location>
</feature>
<dbReference type="Pfam" id="PF14058">
    <property type="entry name" value="PcfK"/>
    <property type="match status" value="1"/>
</dbReference>
<evidence type="ECO:0000256" key="1">
    <source>
        <dbReference type="SAM" id="MobiDB-lite"/>
    </source>
</evidence>
<dbReference type="KEGG" id="ada:A5CPEGH6_03290"/>
<name>A0A4Y1WXI6_9BACT</name>
<evidence type="ECO:0008006" key="4">
    <source>
        <dbReference type="Google" id="ProtNLM"/>
    </source>
</evidence>
<evidence type="ECO:0000313" key="2">
    <source>
        <dbReference type="EMBL" id="BBL05691.1"/>
    </source>
</evidence>
<dbReference type="OrthoDB" id="713714at2"/>
<proteinExistence type="predicted"/>
<protein>
    <recommendedName>
        <fullName evidence="4">PcfK-like protein</fullName>
    </recommendedName>
</protein>
<dbReference type="Proteomes" id="UP000319374">
    <property type="component" value="Chromosome"/>
</dbReference>
<dbReference type="EMBL" id="AP019736">
    <property type="protein sequence ID" value="BBL05691.1"/>
    <property type="molecule type" value="Genomic_DNA"/>
</dbReference>
<dbReference type="GeneID" id="98672303"/>
<accession>A0A4Y1WXI6</accession>
<dbReference type="InterPro" id="IPR025624">
    <property type="entry name" value="PcfK"/>
</dbReference>
<keyword evidence="3" id="KW-1185">Reference proteome</keyword>
<dbReference type="RefSeq" id="WP_032135197.1">
    <property type="nucleotide sequence ID" value="NZ_AP019736.1"/>
</dbReference>